<proteinExistence type="inferred from homology"/>
<dbReference type="NCBIfam" id="NF006089">
    <property type="entry name" value="PRK08241.1"/>
    <property type="match status" value="1"/>
</dbReference>
<dbReference type="InterPro" id="IPR014284">
    <property type="entry name" value="RNA_pol_sigma-70_dom"/>
</dbReference>
<dbReference type="Gene3D" id="3.10.450.50">
    <property type="match status" value="1"/>
</dbReference>
<dbReference type="GO" id="GO:0016987">
    <property type="term" value="F:sigma factor activity"/>
    <property type="evidence" value="ECO:0007669"/>
    <property type="project" value="UniProtKB-KW"/>
</dbReference>
<dbReference type="Pfam" id="PF04542">
    <property type="entry name" value="Sigma70_r2"/>
    <property type="match status" value="1"/>
</dbReference>
<dbReference type="InterPro" id="IPR032710">
    <property type="entry name" value="NTF2-like_dom_sf"/>
</dbReference>
<dbReference type="AlphaFoldDB" id="A0A2X0K6P3"/>
<evidence type="ECO:0000259" key="9">
    <source>
        <dbReference type="Pfam" id="PF12680"/>
    </source>
</evidence>
<dbReference type="InterPro" id="IPR013324">
    <property type="entry name" value="RNA_pol_sigma_r3/r4-like"/>
</dbReference>
<dbReference type="SUPFAM" id="SSF88946">
    <property type="entry name" value="Sigma2 domain of RNA polymerase sigma factors"/>
    <property type="match status" value="1"/>
</dbReference>
<dbReference type="GO" id="GO:0006352">
    <property type="term" value="P:DNA-templated transcription initiation"/>
    <property type="evidence" value="ECO:0007669"/>
    <property type="project" value="InterPro"/>
</dbReference>
<reference evidence="10 11" key="1">
    <citation type="submission" date="2018-06" db="EMBL/GenBank/DDBJ databases">
        <title>Streptacidiphilus pinicola sp. nov., isolated from pine grove soil.</title>
        <authorList>
            <person name="Roh S.G."/>
            <person name="Park S."/>
            <person name="Kim M.-K."/>
            <person name="Yun B.-R."/>
            <person name="Park J."/>
            <person name="Kim M.J."/>
            <person name="Kim Y.S."/>
            <person name="Kim S.B."/>
        </authorList>
    </citation>
    <scope>NUCLEOTIDE SEQUENCE [LARGE SCALE GENOMIC DNA]</scope>
    <source>
        <strain evidence="10 11">MMS16-CNU450</strain>
    </source>
</reference>
<dbReference type="SUPFAM" id="SSF88659">
    <property type="entry name" value="Sigma3 and sigma4 domains of RNA polymerase sigma factors"/>
    <property type="match status" value="1"/>
</dbReference>
<comment type="caution">
    <text evidence="10">The sequence shown here is derived from an EMBL/GenBank/DDBJ whole genome shotgun (WGS) entry which is preliminary data.</text>
</comment>
<evidence type="ECO:0000256" key="2">
    <source>
        <dbReference type="ARBA" id="ARBA00011344"/>
    </source>
</evidence>
<gene>
    <name evidence="10" type="ORF">DN069_23530</name>
</gene>
<dbReference type="Pfam" id="PF08281">
    <property type="entry name" value="Sigma70_r4_2"/>
    <property type="match status" value="1"/>
</dbReference>
<comment type="similarity">
    <text evidence="1">Belongs to the sigma-70 factor family. ECF subfamily.</text>
</comment>
<keyword evidence="3" id="KW-0805">Transcription regulation</keyword>
<dbReference type="InterPro" id="IPR052704">
    <property type="entry name" value="ECF_Sigma-70_Domain"/>
</dbReference>
<dbReference type="Pfam" id="PF12680">
    <property type="entry name" value="SnoaL_2"/>
    <property type="match status" value="1"/>
</dbReference>
<dbReference type="NCBIfam" id="TIGR02937">
    <property type="entry name" value="sigma70-ECF"/>
    <property type="match status" value="1"/>
</dbReference>
<name>A0A2X0K6P3_9ACTN</name>
<dbReference type="PANTHER" id="PTHR30173:SF36">
    <property type="entry name" value="ECF RNA POLYMERASE SIGMA FACTOR SIGJ"/>
    <property type="match status" value="1"/>
</dbReference>
<keyword evidence="11" id="KW-1185">Reference proteome</keyword>
<dbReference type="InterPro" id="IPR013325">
    <property type="entry name" value="RNA_pol_sigma_r2"/>
</dbReference>
<evidence type="ECO:0000256" key="3">
    <source>
        <dbReference type="ARBA" id="ARBA00023015"/>
    </source>
</evidence>
<dbReference type="InterPro" id="IPR013249">
    <property type="entry name" value="RNA_pol_sigma70_r4_t2"/>
</dbReference>
<dbReference type="OrthoDB" id="3848841at2"/>
<dbReference type="InterPro" id="IPR007627">
    <property type="entry name" value="RNA_pol_sigma70_r2"/>
</dbReference>
<dbReference type="InterPro" id="IPR014305">
    <property type="entry name" value="RNA_pol_sigma-G_actinobac"/>
</dbReference>
<feature type="domain" description="RNA polymerase sigma-70 region 2" evidence="7">
    <location>
        <begin position="32"/>
        <end position="97"/>
    </location>
</feature>
<protein>
    <submittedName>
        <fullName evidence="10">RNA polymerase subunit sigma-70</fullName>
    </submittedName>
</protein>
<dbReference type="Gene3D" id="1.10.1740.10">
    <property type="match status" value="1"/>
</dbReference>
<evidence type="ECO:0000256" key="6">
    <source>
        <dbReference type="SAM" id="MobiDB-lite"/>
    </source>
</evidence>
<dbReference type="Gene3D" id="1.10.10.10">
    <property type="entry name" value="Winged helix-like DNA-binding domain superfamily/Winged helix DNA-binding domain"/>
    <property type="match status" value="1"/>
</dbReference>
<keyword evidence="5" id="KW-0804">Transcription</keyword>
<dbReference type="InterPro" id="IPR036388">
    <property type="entry name" value="WH-like_DNA-bd_sf"/>
</dbReference>
<feature type="region of interest" description="Disordered" evidence="6">
    <location>
        <begin position="100"/>
        <end position="120"/>
    </location>
</feature>
<comment type="subunit">
    <text evidence="2">Interacts transiently with the RNA polymerase catalytic core formed by RpoA, RpoB, RpoC and RpoZ (2 alpha, 1 beta, 1 beta' and 1 omega subunit) to form the RNA polymerase holoenzyme that can initiate transcription.</text>
</comment>
<evidence type="ECO:0000313" key="11">
    <source>
        <dbReference type="Proteomes" id="UP000248889"/>
    </source>
</evidence>
<evidence type="ECO:0000256" key="4">
    <source>
        <dbReference type="ARBA" id="ARBA00023082"/>
    </source>
</evidence>
<sequence>MRRWTVVIQVTTTSGVPLSESVGDGDWDAIHARHQRELLGYCYRMLGSPFEAEEAVQETWLRAWRGRADFAGRASLRVWLYRIATNVCLDLLRQRPRRERPVDVTGAGDASSPLGPRDDDRWLLPAPDRWLLPPEPDPAGAAVLRDSVRLAFVAALHRLPPTQRAALLARDILRLSAVETAELLDVTVPAANGLLRRARHRMADSRSEDGPGAAELTEDQRALLDRYVAAFGRHDIPALLALLHDDATLSMPPHALWLSGRAQIARWFRRDPNPCRDSRALPATANGAPAVALLHRDASGSAWQPFAVQLLTVRDDRIAALDAFLDPRLVALFGEG</sequence>
<dbReference type="SUPFAM" id="SSF54427">
    <property type="entry name" value="NTF2-like"/>
    <property type="match status" value="1"/>
</dbReference>
<dbReference type="Proteomes" id="UP000248889">
    <property type="component" value="Unassembled WGS sequence"/>
</dbReference>
<evidence type="ECO:0000256" key="5">
    <source>
        <dbReference type="ARBA" id="ARBA00023163"/>
    </source>
</evidence>
<dbReference type="InterPro" id="IPR037401">
    <property type="entry name" value="SnoaL-like"/>
</dbReference>
<evidence type="ECO:0000256" key="1">
    <source>
        <dbReference type="ARBA" id="ARBA00010641"/>
    </source>
</evidence>
<dbReference type="GO" id="GO:0003677">
    <property type="term" value="F:DNA binding"/>
    <property type="evidence" value="ECO:0007669"/>
    <property type="project" value="InterPro"/>
</dbReference>
<dbReference type="EMBL" id="QKYN01000092">
    <property type="protein sequence ID" value="RAG83209.1"/>
    <property type="molecule type" value="Genomic_DNA"/>
</dbReference>
<feature type="domain" description="SnoaL-like" evidence="9">
    <location>
        <begin position="225"/>
        <end position="320"/>
    </location>
</feature>
<accession>A0A2X0K6P3</accession>
<dbReference type="NCBIfam" id="TIGR02960">
    <property type="entry name" value="SigX5"/>
    <property type="match status" value="1"/>
</dbReference>
<dbReference type="PANTHER" id="PTHR30173">
    <property type="entry name" value="SIGMA 19 FACTOR"/>
    <property type="match status" value="1"/>
</dbReference>
<evidence type="ECO:0000313" key="10">
    <source>
        <dbReference type="EMBL" id="RAG83209.1"/>
    </source>
</evidence>
<feature type="domain" description="RNA polymerase sigma factor 70 region 4 type 2" evidence="8">
    <location>
        <begin position="150"/>
        <end position="201"/>
    </location>
</feature>
<keyword evidence="4" id="KW-0731">Sigma factor</keyword>
<organism evidence="10 11">
    <name type="scientific">Streptacidiphilus pinicola</name>
    <dbReference type="NCBI Taxonomy" id="2219663"/>
    <lineage>
        <taxon>Bacteria</taxon>
        <taxon>Bacillati</taxon>
        <taxon>Actinomycetota</taxon>
        <taxon>Actinomycetes</taxon>
        <taxon>Kitasatosporales</taxon>
        <taxon>Streptomycetaceae</taxon>
        <taxon>Streptacidiphilus</taxon>
    </lineage>
</organism>
<evidence type="ECO:0000259" key="8">
    <source>
        <dbReference type="Pfam" id="PF08281"/>
    </source>
</evidence>
<evidence type="ECO:0000259" key="7">
    <source>
        <dbReference type="Pfam" id="PF04542"/>
    </source>
</evidence>